<keyword evidence="1 2" id="KW-0238">DNA-binding</keyword>
<dbReference type="SUPFAM" id="SSF82607">
    <property type="entry name" value="YbaB-like"/>
    <property type="match status" value="1"/>
</dbReference>
<feature type="coiled-coil region" evidence="3">
    <location>
        <begin position="4"/>
        <end position="31"/>
    </location>
</feature>
<comment type="subcellular location">
    <subcellularLocation>
        <location evidence="2">Cytoplasm</location>
        <location evidence="2">Nucleoid</location>
    </subcellularLocation>
</comment>
<evidence type="ECO:0000256" key="3">
    <source>
        <dbReference type="SAM" id="Coils"/>
    </source>
</evidence>
<dbReference type="GO" id="GO:0043590">
    <property type="term" value="C:bacterial nucleoid"/>
    <property type="evidence" value="ECO:0007669"/>
    <property type="project" value="UniProtKB-UniRule"/>
</dbReference>
<keyword evidence="3" id="KW-0175">Coiled coil</keyword>
<dbReference type="EMBL" id="MN990729">
    <property type="protein sequence ID" value="QJR98190.1"/>
    <property type="molecule type" value="Genomic_DNA"/>
</dbReference>
<comment type="subunit">
    <text evidence="2">Homodimer.</text>
</comment>
<protein>
    <recommendedName>
        <fullName evidence="2">Nucleoid-associated protein PlAlph_1940</fullName>
    </recommendedName>
</protein>
<evidence type="ECO:0000256" key="1">
    <source>
        <dbReference type="ARBA" id="ARBA00023125"/>
    </source>
</evidence>
<dbReference type="AlphaFoldDB" id="A0A6M4NN99"/>
<gene>
    <name evidence="4" type="ORF">PlAlph_1940</name>
</gene>
<dbReference type="HAMAP" id="MF_00274">
    <property type="entry name" value="DNA_YbaB_EbfC"/>
    <property type="match status" value="1"/>
</dbReference>
<reference evidence="4" key="1">
    <citation type="submission" date="2020-01" db="EMBL/GenBank/DDBJ databases">
        <title>Gastrointestinal microbiota of LL stock colony Peromyscus leucopus.</title>
        <authorList>
            <person name="Milovic A."/>
            <person name="Bassam K."/>
            <person name="Keay E."/>
            <person name="Barbour A.G."/>
        </authorList>
    </citation>
    <scope>NUCLEOTIDE SEQUENCE</scope>
    <source>
        <strain evidence="4">LL90</strain>
    </source>
</reference>
<keyword evidence="2" id="KW-0963">Cytoplasm</keyword>
<evidence type="ECO:0000313" key="4">
    <source>
        <dbReference type="EMBL" id="QJR98190.1"/>
    </source>
</evidence>
<dbReference type="PANTHER" id="PTHR33449">
    <property type="entry name" value="NUCLEOID-ASSOCIATED PROTEIN YBAB"/>
    <property type="match status" value="1"/>
</dbReference>
<dbReference type="InterPro" id="IPR036894">
    <property type="entry name" value="YbaB-like_sf"/>
</dbReference>
<dbReference type="InterPro" id="IPR004401">
    <property type="entry name" value="YbaB/EbfC"/>
</dbReference>
<proteinExistence type="inferred from homology"/>
<dbReference type="GO" id="GO:0003677">
    <property type="term" value="F:DNA binding"/>
    <property type="evidence" value="ECO:0007669"/>
    <property type="project" value="UniProtKB-UniRule"/>
</dbReference>
<dbReference type="Pfam" id="PF02575">
    <property type="entry name" value="YbaB_DNA_bd"/>
    <property type="match status" value="1"/>
</dbReference>
<comment type="similarity">
    <text evidence="2">Belongs to the YbaB/EbfC family.</text>
</comment>
<dbReference type="GO" id="GO:0005829">
    <property type="term" value="C:cytosol"/>
    <property type="evidence" value="ECO:0007669"/>
    <property type="project" value="TreeGrafter"/>
</dbReference>
<comment type="function">
    <text evidence="2">Binds to DNA and alters its conformation. May be involved in regulation of gene expression, nucleoid organization and DNA protection.</text>
</comment>
<dbReference type="PANTHER" id="PTHR33449:SF1">
    <property type="entry name" value="NUCLEOID-ASSOCIATED PROTEIN YBAB"/>
    <property type="match status" value="1"/>
</dbReference>
<dbReference type="PIRSF" id="PIRSF004555">
    <property type="entry name" value="UCP004555"/>
    <property type="match status" value="1"/>
</dbReference>
<accession>A0A6M4NN99</accession>
<dbReference type="NCBIfam" id="TIGR00103">
    <property type="entry name" value="DNA_YbaB_EbfC"/>
    <property type="match status" value="1"/>
</dbReference>
<dbReference type="Gene3D" id="3.30.1310.10">
    <property type="entry name" value="Nucleoid-associated protein YbaB-like domain"/>
    <property type="match status" value="1"/>
</dbReference>
<name>A0A6M4NN99_9PROT</name>
<evidence type="ECO:0000256" key="2">
    <source>
        <dbReference type="HAMAP-Rule" id="MF_00274"/>
    </source>
</evidence>
<organism evidence="4">
    <name type="scientific">uncultured Alphaproteobacteria bacterium</name>
    <dbReference type="NCBI Taxonomy" id="91750"/>
    <lineage>
        <taxon>Bacteria</taxon>
        <taxon>Pseudomonadati</taxon>
        <taxon>Pseudomonadota</taxon>
        <taxon>Alphaproteobacteria</taxon>
        <taxon>environmental samples</taxon>
    </lineage>
</organism>
<sequence>MMNMQGLMKQAQMMQKKMEEAQEKLAQTEVTGVSGGGMVKVTITGKMATKKVEIDKSLMNPDEVDILEDLIVAACNDAQAKAEEMMGEGLKDVTGGLNLGGLKLPF</sequence>